<gene>
    <name evidence="4" type="ORF">GQF03_11265</name>
</gene>
<dbReference type="EMBL" id="WTVA01000004">
    <property type="protein sequence ID" value="MZR22912.1"/>
    <property type="molecule type" value="Genomic_DNA"/>
</dbReference>
<dbReference type="AlphaFoldDB" id="A0A845MGZ4"/>
<feature type="domain" description="Carrier" evidence="3">
    <location>
        <begin position="2"/>
        <end position="84"/>
    </location>
</feature>
<protein>
    <submittedName>
        <fullName evidence="4">Acyl carrier protein</fullName>
    </submittedName>
</protein>
<keyword evidence="2" id="KW-0597">Phosphoprotein</keyword>
<accession>A0A845MGZ4</accession>
<dbReference type="Gene3D" id="1.10.1200.10">
    <property type="entry name" value="ACP-like"/>
    <property type="match status" value="1"/>
</dbReference>
<dbReference type="Pfam" id="PF00550">
    <property type="entry name" value="PP-binding"/>
    <property type="match status" value="1"/>
</dbReference>
<name>A0A845MGZ4_9PROT</name>
<keyword evidence="5" id="KW-1185">Reference proteome</keyword>
<dbReference type="PROSITE" id="PS50075">
    <property type="entry name" value="CARRIER"/>
    <property type="match status" value="1"/>
</dbReference>
<sequence>MNEFELEIKKLVIKTLNLEDITPEEIDSEERLFVDGLGLDSIDALELGVAIQKTYGIKINAKNEDLKDHFASVRSLAQFITSERKEMDA</sequence>
<keyword evidence="1" id="KW-0596">Phosphopantetheine</keyword>
<dbReference type="SUPFAM" id="SSF47336">
    <property type="entry name" value="ACP-like"/>
    <property type="match status" value="1"/>
</dbReference>
<evidence type="ECO:0000256" key="1">
    <source>
        <dbReference type="ARBA" id="ARBA00022450"/>
    </source>
</evidence>
<dbReference type="InterPro" id="IPR006162">
    <property type="entry name" value="Ppantetheine_attach_site"/>
</dbReference>
<reference evidence="4 5" key="1">
    <citation type="journal article" date="2014" name="Int. J. Syst. Evol. Microbiol.">
        <title>Sneathiella chungangensis sp. nov., isolated from a marine sand, and emended description of the genus Sneathiella.</title>
        <authorList>
            <person name="Siamphan C."/>
            <person name="Kim H."/>
            <person name="Lee J.S."/>
            <person name="Kim W."/>
        </authorList>
    </citation>
    <scope>NUCLEOTIDE SEQUENCE [LARGE SCALE GENOMIC DNA]</scope>
    <source>
        <strain evidence="4 5">KCTC 32476</strain>
    </source>
</reference>
<evidence type="ECO:0000313" key="4">
    <source>
        <dbReference type="EMBL" id="MZR22912.1"/>
    </source>
</evidence>
<evidence type="ECO:0000256" key="2">
    <source>
        <dbReference type="ARBA" id="ARBA00022553"/>
    </source>
</evidence>
<dbReference type="InterPro" id="IPR036736">
    <property type="entry name" value="ACP-like_sf"/>
</dbReference>
<dbReference type="OrthoDB" id="9803943at2"/>
<proteinExistence type="predicted"/>
<dbReference type="InterPro" id="IPR009081">
    <property type="entry name" value="PP-bd_ACP"/>
</dbReference>
<dbReference type="RefSeq" id="WP_161339367.1">
    <property type="nucleotide sequence ID" value="NZ_JBHSDG010000004.1"/>
</dbReference>
<dbReference type="PROSITE" id="PS00012">
    <property type="entry name" value="PHOSPHOPANTETHEINE"/>
    <property type="match status" value="1"/>
</dbReference>
<evidence type="ECO:0000259" key="3">
    <source>
        <dbReference type="PROSITE" id="PS50075"/>
    </source>
</evidence>
<comment type="caution">
    <text evidence="4">The sequence shown here is derived from an EMBL/GenBank/DDBJ whole genome shotgun (WGS) entry which is preliminary data.</text>
</comment>
<organism evidence="4 5">
    <name type="scientific">Sneathiella chungangensis</name>
    <dbReference type="NCBI Taxonomy" id="1418234"/>
    <lineage>
        <taxon>Bacteria</taxon>
        <taxon>Pseudomonadati</taxon>
        <taxon>Pseudomonadota</taxon>
        <taxon>Alphaproteobacteria</taxon>
        <taxon>Sneathiellales</taxon>
        <taxon>Sneathiellaceae</taxon>
        <taxon>Sneathiella</taxon>
    </lineage>
</organism>
<dbReference type="Proteomes" id="UP000445696">
    <property type="component" value="Unassembled WGS sequence"/>
</dbReference>
<dbReference type="NCBIfam" id="NF006617">
    <property type="entry name" value="PRK09184.1"/>
    <property type="match status" value="1"/>
</dbReference>
<evidence type="ECO:0000313" key="5">
    <source>
        <dbReference type="Proteomes" id="UP000445696"/>
    </source>
</evidence>